<organism evidence="2 3">
    <name type="scientific">Actinospica durhamensis</name>
    <dbReference type="NCBI Taxonomy" id="1508375"/>
    <lineage>
        <taxon>Bacteria</taxon>
        <taxon>Bacillati</taxon>
        <taxon>Actinomycetota</taxon>
        <taxon>Actinomycetes</taxon>
        <taxon>Catenulisporales</taxon>
        <taxon>Actinospicaceae</taxon>
        <taxon>Actinospica</taxon>
    </lineage>
</organism>
<accession>A0A941EV88</accession>
<evidence type="ECO:0000313" key="2">
    <source>
        <dbReference type="EMBL" id="MBR7837901.1"/>
    </source>
</evidence>
<evidence type="ECO:0000313" key="3">
    <source>
        <dbReference type="Proteomes" id="UP000675781"/>
    </source>
</evidence>
<proteinExistence type="predicted"/>
<dbReference type="AlphaFoldDB" id="A0A941EV88"/>
<sequence length="1140" mass="122721">MSMLDEDEFVFPDGWRRALHPRRGGAPGPKVTLDRKAPAATAALVAEVRERWLDRVLMSPDKGPAILERIVLALKGEPDAVGAAALALAATEVHGYKQLPSFVDAWVLRFGHAFAAVAAVQLGHVTVPSGVLMQPNRYGGHHGSATVAEMLRRLRCVLAACPDEAYAEAVAALGQIREDCDQCRVAIAYAVPTELAWVAQACGDYAAQGRSADARRLDLLHRAMSTAEQVALLGEARFLEPQYTPQMDLWVTVVDGLGPAAGPLFGKVFRGYGPMKTKRAAAEFLAQIPGDAAFRLLMDHVEDGLAGPSVREASARFPRRALRLLAEAAAGQGEHAQQAAFAADLLQHHVRAHGELARAEAPNLPEDIRVLLEGALRQSAAKPEAPLESLPALLVSPPWTRPVEQRPQPVPKVVTGLEPPASTRVEWTEGETEQVGRMKRSPVPSFDYARAAAQLADAIAYGDHNIGAYGATELFLSGPVEEHRALLRQWRPEFEDSAKQWLWPILERFDVDAVPALLHAARHGGPVKAEGSLLPVLDLDVARLVADWLLRLKTGRTPAHAWLDRHGADAALLLIPDAVGTPGKPRTAAEGALRYLAAGAVPDLVELAASRYGEEAADAVRVVLGDGPAAPLPPVTAPALPKWLDPAALPPIALRGGEQVLPESAHRHLLAALALAMSASSSTSASASSRSASAVSQEPYPGFADALAAALAALDRTELAESAWQAFLAWRSMGHPAQQAWVLGALGLVGDDTTVARLVPVINAWPGESGHHRAVAGLEVLAALGTDYAVSRLNEIAQRAQFKALKEQARTKIAQIAAQRGLTGEQLADRLVPDLGLDADGGLWLDYGPRRFRVGFDENLKPFVTDAAGARRKDLPAPNAKDDAELAAAARAQFSALKKEARAVAADQIRRFEYALADQRSWTAAEFTGLLLGHPLLRHLVGRLLWVAEVDGTRTGFRAAEDLSLADVEDAPFALPSTATVRLAHPLLWPQGLTAWSEIFADYEILQPFDQFGREVHALTDEEKAGYRLVRFEGRTVPIGRILGLTKQGWRRSPAMDNGIENCVTRSIDENRYLVIDLDDGIPVGMVGEEWAAEQTLDAVYLSTRAEAHHAGYQDSGLRFADLDPLTASELLRVLTMLVE</sequence>
<reference evidence="2" key="1">
    <citation type="submission" date="2021-04" db="EMBL/GenBank/DDBJ databases">
        <title>Genome based classification of Actinospica acidithermotolerans sp. nov., an actinobacterium isolated from an Indonesian hot spring.</title>
        <authorList>
            <person name="Kusuma A.B."/>
            <person name="Putra K.E."/>
            <person name="Nafisah S."/>
            <person name="Loh J."/>
            <person name="Nouioui I."/>
            <person name="Goodfellow M."/>
        </authorList>
    </citation>
    <scope>NUCLEOTIDE SEQUENCE</scope>
    <source>
        <strain evidence="2">CSCA 57</strain>
    </source>
</reference>
<name>A0A941EV88_9ACTN</name>
<dbReference type="InterPro" id="IPR025406">
    <property type="entry name" value="DUF4132"/>
</dbReference>
<feature type="domain" description="DUF4132" evidence="1">
    <location>
        <begin position="869"/>
        <end position="1050"/>
    </location>
</feature>
<comment type="caution">
    <text evidence="2">The sequence shown here is derived from an EMBL/GenBank/DDBJ whole genome shotgun (WGS) entry which is preliminary data.</text>
</comment>
<dbReference type="Pfam" id="PF13569">
    <property type="entry name" value="DUF4132"/>
    <property type="match status" value="1"/>
</dbReference>
<protein>
    <submittedName>
        <fullName evidence="2">DUF4132 domain-containing protein</fullName>
    </submittedName>
</protein>
<dbReference type="RefSeq" id="WP_212532363.1">
    <property type="nucleotide sequence ID" value="NZ_JAGSOG010000239.1"/>
</dbReference>
<dbReference type="Proteomes" id="UP000675781">
    <property type="component" value="Unassembled WGS sequence"/>
</dbReference>
<keyword evidence="3" id="KW-1185">Reference proteome</keyword>
<dbReference type="EMBL" id="JAGSOG010000239">
    <property type="protein sequence ID" value="MBR7837901.1"/>
    <property type="molecule type" value="Genomic_DNA"/>
</dbReference>
<gene>
    <name evidence="2" type="ORF">KDL01_31800</name>
</gene>
<evidence type="ECO:0000259" key="1">
    <source>
        <dbReference type="Pfam" id="PF13569"/>
    </source>
</evidence>